<feature type="region of interest" description="Disordered" evidence="1">
    <location>
        <begin position="176"/>
        <end position="209"/>
    </location>
</feature>
<dbReference type="AlphaFoldDB" id="A0AA36GIV4"/>
<keyword evidence="3" id="KW-1185">Reference proteome</keyword>
<name>A0AA36GIV4_CYLNA</name>
<dbReference type="Proteomes" id="UP001176961">
    <property type="component" value="Unassembled WGS sequence"/>
</dbReference>
<feature type="compositionally biased region" description="Basic and acidic residues" evidence="1">
    <location>
        <begin position="182"/>
        <end position="206"/>
    </location>
</feature>
<organism evidence="2 3">
    <name type="scientific">Cylicocyclus nassatus</name>
    <name type="common">Nematode worm</name>
    <dbReference type="NCBI Taxonomy" id="53992"/>
    <lineage>
        <taxon>Eukaryota</taxon>
        <taxon>Metazoa</taxon>
        <taxon>Ecdysozoa</taxon>
        <taxon>Nematoda</taxon>
        <taxon>Chromadorea</taxon>
        <taxon>Rhabditida</taxon>
        <taxon>Rhabditina</taxon>
        <taxon>Rhabditomorpha</taxon>
        <taxon>Strongyloidea</taxon>
        <taxon>Strongylidae</taxon>
        <taxon>Cylicocyclus</taxon>
    </lineage>
</organism>
<gene>
    <name evidence="2" type="ORF">CYNAS_LOCUS2569</name>
</gene>
<reference evidence="2" key="1">
    <citation type="submission" date="2023-07" db="EMBL/GenBank/DDBJ databases">
        <authorList>
            <consortium name="CYATHOMIX"/>
        </authorList>
    </citation>
    <scope>NUCLEOTIDE SEQUENCE</scope>
    <source>
        <strain evidence="2">N/A</strain>
    </source>
</reference>
<feature type="region of interest" description="Disordered" evidence="1">
    <location>
        <begin position="232"/>
        <end position="271"/>
    </location>
</feature>
<evidence type="ECO:0008006" key="4">
    <source>
        <dbReference type="Google" id="ProtNLM"/>
    </source>
</evidence>
<protein>
    <recommendedName>
        <fullName evidence="4">Regulatory protein zeste</fullName>
    </recommendedName>
</protein>
<proteinExistence type="predicted"/>
<evidence type="ECO:0000313" key="3">
    <source>
        <dbReference type="Proteomes" id="UP001176961"/>
    </source>
</evidence>
<evidence type="ECO:0000313" key="2">
    <source>
        <dbReference type="EMBL" id="CAJ0590586.1"/>
    </source>
</evidence>
<accession>A0AA36GIV4</accession>
<sequence>MKEGGRALAKPVSEIIMEETLKRKETLSELSSTRSVDANRRKLKAWAEIQDTVLLQCRKLMSIAQIKRVWRGRKTHVRDVLLREKRYRSATGGGCDFSLERDLAKASASLTEAEIKLARCLGKEAVMCGLGHMETFVDRGLIAILWIRWRRKDAKLVGGQKEGVYSDSTESALEGNFNGWRDGGRAARRREEDGGRERRVPSDSKDSCNMQKRRLGELSDASLEECEIERVGGLPQRYAEEEGREGGVISSPPHHSRRTGTYTPKEGVTAA</sequence>
<comment type="caution">
    <text evidence="2">The sequence shown here is derived from an EMBL/GenBank/DDBJ whole genome shotgun (WGS) entry which is preliminary data.</text>
</comment>
<evidence type="ECO:0000256" key="1">
    <source>
        <dbReference type="SAM" id="MobiDB-lite"/>
    </source>
</evidence>
<dbReference type="EMBL" id="CATQJL010000001">
    <property type="protein sequence ID" value="CAJ0590586.1"/>
    <property type="molecule type" value="Genomic_DNA"/>
</dbReference>